<dbReference type="Pfam" id="PF12171">
    <property type="entry name" value="zf-C2H2_jaz"/>
    <property type="match status" value="1"/>
</dbReference>
<dbReference type="PANTHER" id="PTHR46095:SF1">
    <property type="entry name" value="ZINC FINGER PROTEIN 593"/>
    <property type="match status" value="1"/>
</dbReference>
<evidence type="ECO:0000256" key="3">
    <source>
        <dbReference type="ARBA" id="ARBA00022490"/>
    </source>
</evidence>
<dbReference type="GO" id="GO:0005634">
    <property type="term" value="C:nucleus"/>
    <property type="evidence" value="ECO:0007669"/>
    <property type="project" value="UniProtKB-SubCell"/>
</dbReference>
<dbReference type="RefSeq" id="XP_025513761.1">
    <property type="nucleotide sequence ID" value="XM_025662379.1"/>
</dbReference>
<evidence type="ECO:0000256" key="8">
    <source>
        <dbReference type="ARBA" id="ARBA00023242"/>
    </source>
</evidence>
<keyword evidence="3" id="KW-0963">Cytoplasm</keyword>
<protein>
    <recommendedName>
        <fullName evidence="11">C2H2-type domain-containing protein</fullName>
    </recommendedName>
</protein>
<comment type="subcellular location">
    <subcellularLocation>
        <location evidence="2">Cytoplasm</location>
    </subcellularLocation>
    <subcellularLocation>
        <location evidence="1">Nucleus</location>
    </subcellularLocation>
</comment>
<dbReference type="InterPro" id="IPR003604">
    <property type="entry name" value="Matrin/U1-like-C_Znf_C2H2"/>
</dbReference>
<keyword evidence="8" id="KW-0539">Nucleus</keyword>
<reference evidence="12 13" key="1">
    <citation type="submission" date="2018-02" db="EMBL/GenBank/DDBJ databases">
        <title>The genomes of Aspergillus section Nigri reveals drivers in fungal speciation.</title>
        <authorList>
            <consortium name="DOE Joint Genome Institute"/>
            <person name="Vesth T.C."/>
            <person name="Nybo J."/>
            <person name="Theobald S."/>
            <person name="Brandl J."/>
            <person name="Frisvad J.C."/>
            <person name="Nielsen K.F."/>
            <person name="Lyhne E.K."/>
            <person name="Kogle M.E."/>
            <person name="Kuo A."/>
            <person name="Riley R."/>
            <person name="Clum A."/>
            <person name="Nolan M."/>
            <person name="Lipzen A."/>
            <person name="Salamov A."/>
            <person name="Henrissat B."/>
            <person name="Wiebenga A."/>
            <person name="De vries R.P."/>
            <person name="Grigoriev I.V."/>
            <person name="Mortensen U.H."/>
            <person name="Andersen M.R."/>
            <person name="Baker S.E."/>
        </authorList>
    </citation>
    <scope>NUCLEOTIDE SEQUENCE [LARGE SCALE GENOMIC DNA]</scope>
    <source>
        <strain evidence="12 13">CBS 112811</strain>
    </source>
</reference>
<proteinExistence type="inferred from homology"/>
<dbReference type="AlphaFoldDB" id="A0A8G1QY43"/>
<sequence>MALPGQRKVAFGFEKASLCFPEQRAGTWQRHKLRDTGEMAVRKRPKALTEPSQSRGLPMGIPRPAAKTQLILTNNEQHVSGNSSFAHKGGILFHSVYRWKNTLRQLTSKSIRQFFFGPQSIKMGAVRKIKTKRRTRDYDQVRADIASARHLELYKATKDEEDLPGLGKHYCVECSKWFESEHNMAAHTKGKNHKRRLRILREEAHTQKAAEAAVGLGTDNGVRSQETTEMVIMED</sequence>
<feature type="region of interest" description="Disordered" evidence="10">
    <location>
        <begin position="39"/>
        <end position="61"/>
    </location>
</feature>
<comment type="similarity">
    <text evidence="9">Belongs to the ZNF593/BUD20 C2H2-type zinc-finger protein family.</text>
</comment>
<dbReference type="PROSITE" id="PS00028">
    <property type="entry name" value="ZINC_FINGER_C2H2_1"/>
    <property type="match status" value="1"/>
</dbReference>
<dbReference type="SUPFAM" id="SSF57667">
    <property type="entry name" value="beta-beta-alpha zinc fingers"/>
    <property type="match status" value="1"/>
</dbReference>
<dbReference type="EMBL" id="KZ825067">
    <property type="protein sequence ID" value="RAH55839.1"/>
    <property type="molecule type" value="Genomic_DNA"/>
</dbReference>
<feature type="domain" description="C2H2-type" evidence="11">
    <location>
        <begin position="171"/>
        <end position="193"/>
    </location>
</feature>
<keyword evidence="5" id="KW-0479">Metal-binding</keyword>
<evidence type="ECO:0000256" key="5">
    <source>
        <dbReference type="ARBA" id="ARBA00022723"/>
    </source>
</evidence>
<dbReference type="GeneID" id="37165781"/>
<dbReference type="SMART" id="SM00451">
    <property type="entry name" value="ZnF_U1"/>
    <property type="match status" value="1"/>
</dbReference>
<gene>
    <name evidence="12" type="ORF">BO85DRAFT_470162</name>
</gene>
<dbReference type="GO" id="GO:0042254">
    <property type="term" value="P:ribosome biogenesis"/>
    <property type="evidence" value="ECO:0007669"/>
    <property type="project" value="UniProtKB-KW"/>
</dbReference>
<evidence type="ECO:0000256" key="4">
    <source>
        <dbReference type="ARBA" id="ARBA00022517"/>
    </source>
</evidence>
<keyword evidence="13" id="KW-1185">Reference proteome</keyword>
<keyword evidence="7" id="KW-0862">Zinc</keyword>
<dbReference type="Gene3D" id="3.30.160.60">
    <property type="entry name" value="Classic Zinc Finger"/>
    <property type="match status" value="1"/>
</dbReference>
<dbReference type="InterPro" id="IPR022755">
    <property type="entry name" value="Znf_C2H2_jaz"/>
</dbReference>
<evidence type="ECO:0000256" key="2">
    <source>
        <dbReference type="ARBA" id="ARBA00004496"/>
    </source>
</evidence>
<name>A0A8G1QY43_9EURO</name>
<evidence type="ECO:0000256" key="7">
    <source>
        <dbReference type="ARBA" id="ARBA00022833"/>
    </source>
</evidence>
<evidence type="ECO:0000259" key="11">
    <source>
        <dbReference type="PROSITE" id="PS00028"/>
    </source>
</evidence>
<evidence type="ECO:0000313" key="12">
    <source>
        <dbReference type="EMBL" id="RAH55839.1"/>
    </source>
</evidence>
<dbReference type="GO" id="GO:0005737">
    <property type="term" value="C:cytoplasm"/>
    <property type="evidence" value="ECO:0007669"/>
    <property type="project" value="UniProtKB-SubCell"/>
</dbReference>
<dbReference type="FunFam" id="3.30.160.60:FF:000299">
    <property type="entry name" value="Zinc finger protein 593"/>
    <property type="match status" value="1"/>
</dbReference>
<dbReference type="InterPro" id="IPR036236">
    <property type="entry name" value="Znf_C2H2_sf"/>
</dbReference>
<dbReference type="InterPro" id="IPR013087">
    <property type="entry name" value="Znf_C2H2_type"/>
</dbReference>
<dbReference type="GO" id="GO:0008270">
    <property type="term" value="F:zinc ion binding"/>
    <property type="evidence" value="ECO:0007669"/>
    <property type="project" value="UniProtKB-KW"/>
</dbReference>
<keyword evidence="6" id="KW-0863">Zinc-finger</keyword>
<evidence type="ECO:0000313" key="13">
    <source>
        <dbReference type="Proteomes" id="UP000249526"/>
    </source>
</evidence>
<dbReference type="PANTHER" id="PTHR46095">
    <property type="entry name" value="ZINC FINGER PROTEIN 593"/>
    <property type="match status" value="1"/>
</dbReference>
<evidence type="ECO:0000256" key="1">
    <source>
        <dbReference type="ARBA" id="ARBA00004123"/>
    </source>
</evidence>
<evidence type="ECO:0000256" key="10">
    <source>
        <dbReference type="SAM" id="MobiDB-lite"/>
    </source>
</evidence>
<organism evidence="12 13">
    <name type="scientific">Aspergillus piperis CBS 112811</name>
    <dbReference type="NCBI Taxonomy" id="1448313"/>
    <lineage>
        <taxon>Eukaryota</taxon>
        <taxon>Fungi</taxon>
        <taxon>Dikarya</taxon>
        <taxon>Ascomycota</taxon>
        <taxon>Pezizomycotina</taxon>
        <taxon>Eurotiomycetes</taxon>
        <taxon>Eurotiomycetidae</taxon>
        <taxon>Eurotiales</taxon>
        <taxon>Aspergillaceae</taxon>
        <taxon>Aspergillus</taxon>
        <taxon>Aspergillus subgen. Circumdati</taxon>
    </lineage>
</organism>
<evidence type="ECO:0000256" key="9">
    <source>
        <dbReference type="ARBA" id="ARBA00038064"/>
    </source>
</evidence>
<dbReference type="GO" id="GO:0043021">
    <property type="term" value="F:ribonucleoprotein complex binding"/>
    <property type="evidence" value="ECO:0007669"/>
    <property type="project" value="UniProtKB-ARBA"/>
</dbReference>
<dbReference type="InterPro" id="IPR051879">
    <property type="entry name" value="C2H2-ZF_Maturation_Protein"/>
</dbReference>
<accession>A0A8G1QY43</accession>
<keyword evidence="4" id="KW-0690">Ribosome biogenesis</keyword>
<dbReference type="Proteomes" id="UP000249526">
    <property type="component" value="Unassembled WGS sequence"/>
</dbReference>
<evidence type="ECO:0000256" key="6">
    <source>
        <dbReference type="ARBA" id="ARBA00022771"/>
    </source>
</evidence>
<dbReference type="GO" id="GO:0003676">
    <property type="term" value="F:nucleic acid binding"/>
    <property type="evidence" value="ECO:0007669"/>
    <property type="project" value="InterPro"/>
</dbReference>